<dbReference type="GO" id="GO:0016020">
    <property type="term" value="C:membrane"/>
    <property type="evidence" value="ECO:0007669"/>
    <property type="project" value="TreeGrafter"/>
</dbReference>
<protein>
    <recommendedName>
        <fullName evidence="5">AMP-dependent synthetase/ligase domain-containing protein</fullName>
    </recommendedName>
</protein>
<dbReference type="SUPFAM" id="SSF56801">
    <property type="entry name" value="Acetyl-CoA synthetase-like"/>
    <property type="match status" value="1"/>
</dbReference>
<dbReference type="PROSITE" id="PS00455">
    <property type="entry name" value="AMP_BINDING"/>
    <property type="match status" value="1"/>
</dbReference>
<evidence type="ECO:0000256" key="2">
    <source>
        <dbReference type="ARBA" id="ARBA00022832"/>
    </source>
</evidence>
<keyword evidence="7" id="KW-1185">Reference proteome</keyword>
<reference evidence="6 7" key="1">
    <citation type="journal article" date="2014" name="Nature">
        <title>An environmental bacterial taxon with a large and distinct metabolic repertoire.</title>
        <authorList>
            <person name="Wilson M.C."/>
            <person name="Mori T."/>
            <person name="Ruckert C."/>
            <person name="Uria A.R."/>
            <person name="Helf M.J."/>
            <person name="Takada K."/>
            <person name="Gernert C."/>
            <person name="Steffens U.A."/>
            <person name="Heycke N."/>
            <person name="Schmitt S."/>
            <person name="Rinke C."/>
            <person name="Helfrich E.J."/>
            <person name="Brachmann A.O."/>
            <person name="Gurgui C."/>
            <person name="Wakimoto T."/>
            <person name="Kracht M."/>
            <person name="Crusemann M."/>
            <person name="Hentschel U."/>
            <person name="Abe I."/>
            <person name="Matsunaga S."/>
            <person name="Kalinowski J."/>
            <person name="Takeyama H."/>
            <person name="Piel J."/>
        </authorList>
    </citation>
    <scope>NUCLEOTIDE SEQUENCE [LARGE SCALE GENOMIC DNA]</scope>
    <source>
        <strain evidence="7">TSY1</strain>
    </source>
</reference>
<dbReference type="PATRIC" id="fig|1429438.4.peg.2835"/>
<dbReference type="EMBL" id="AZHW01000421">
    <property type="protein sequence ID" value="ETW99642.1"/>
    <property type="molecule type" value="Genomic_DNA"/>
</dbReference>
<dbReference type="AlphaFoldDB" id="W4LNU6"/>
<evidence type="ECO:0000313" key="6">
    <source>
        <dbReference type="EMBL" id="ETW99642.1"/>
    </source>
</evidence>
<dbReference type="InterPro" id="IPR042099">
    <property type="entry name" value="ANL_N_sf"/>
</dbReference>
<feature type="domain" description="AMP-dependent synthetase/ligase" evidence="5">
    <location>
        <begin position="20"/>
        <end position="421"/>
    </location>
</feature>
<evidence type="ECO:0000259" key="5">
    <source>
        <dbReference type="Pfam" id="PF00501"/>
    </source>
</evidence>
<dbReference type="InterPro" id="IPR045851">
    <property type="entry name" value="AMP-bd_C_sf"/>
</dbReference>
<dbReference type="Gene3D" id="3.30.300.30">
    <property type="match status" value="1"/>
</dbReference>
<proteinExistence type="predicted"/>
<keyword evidence="3" id="KW-0443">Lipid metabolism</keyword>
<name>W4LNU6_ENTF1</name>
<gene>
    <name evidence="6" type="ORF">ETSY1_14225</name>
</gene>
<dbReference type="CDD" id="cd05907">
    <property type="entry name" value="VL_LC_FACS_like"/>
    <property type="match status" value="1"/>
</dbReference>
<dbReference type="InterPro" id="IPR020845">
    <property type="entry name" value="AMP-binding_CS"/>
</dbReference>
<sequence length="595" mass="65328">MEAQSIPQMFFTRAATRGTKAAQRVKVNGAWRDTSWQQLYDTVRHMARGLLDLGVQPGDRIAILSDSRAEWIQCDLAIQATGAITIPIYPSLLEDQAAYILQNSETSLVFVDTSAQLAKINNIRDQVPSLRQVISMDAQAAEADVLSLAALAERGAASDGTAELLDERVAQLTREDEATYVYTSGTTGPPKGVVQTHGNHLASLEMITAEIDVDEGDVHLLFLPLAHSFARLESFIGLYVGLTTAFAESIDALPDNMQEVSPMLMFSVPRVYEKMYARVTSMAASGSSTKQAIFNWSLDVGRQVSALQQRGQAIPSGLRLKHKIANKLVFSKLHARVGGRLRYFISGGAPLAQEIAEFFHAAGILILEGYGLTETCPILTGNRPDQYKFGTVGKVFPGIELRIADDGEILGRGPNIAQGYYKRPEDTAEVFGDDGWFATGDIGELDADGFLRITDRKKDLIVTAGGKNVAPQNIENLLKTDRYISQAMVHGDKQKYLTAIVTLDPDEITAYAHEHGIEDTRMDALSTNPAIVKLLDQRVTEVNQRLPSFESIKKFMIAPEDFTQEGGELTPTLKVKRKVVTEKYAAELEQLYAED</sequence>
<dbReference type="Pfam" id="PF00501">
    <property type="entry name" value="AMP-binding"/>
    <property type="match status" value="1"/>
</dbReference>
<accession>W4LNU6</accession>
<organism evidence="6 7">
    <name type="scientific">Entotheonella factor</name>
    <dbReference type="NCBI Taxonomy" id="1429438"/>
    <lineage>
        <taxon>Bacteria</taxon>
        <taxon>Pseudomonadati</taxon>
        <taxon>Nitrospinota/Tectimicrobiota group</taxon>
        <taxon>Candidatus Tectimicrobiota</taxon>
        <taxon>Candidatus Entotheonellia</taxon>
        <taxon>Candidatus Entotheonellales</taxon>
        <taxon>Candidatus Entotheonellaceae</taxon>
        <taxon>Candidatus Entotheonella</taxon>
    </lineage>
</organism>
<comment type="caution">
    <text evidence="6">The sequence shown here is derived from an EMBL/GenBank/DDBJ whole genome shotgun (WGS) entry which is preliminary data.</text>
</comment>
<evidence type="ECO:0000256" key="4">
    <source>
        <dbReference type="ARBA" id="ARBA00024484"/>
    </source>
</evidence>
<dbReference type="InterPro" id="IPR000873">
    <property type="entry name" value="AMP-dep_synth/lig_dom"/>
</dbReference>
<dbReference type="PANTHER" id="PTHR43272">
    <property type="entry name" value="LONG-CHAIN-FATTY-ACID--COA LIGASE"/>
    <property type="match status" value="1"/>
</dbReference>
<evidence type="ECO:0000313" key="7">
    <source>
        <dbReference type="Proteomes" id="UP000019141"/>
    </source>
</evidence>
<dbReference type="PANTHER" id="PTHR43272:SF32">
    <property type="entry name" value="AMP-DEPENDENT SYNTHETASE_LIGASE DOMAIN-CONTAINING PROTEIN"/>
    <property type="match status" value="1"/>
</dbReference>
<comment type="catalytic activity">
    <reaction evidence="4">
        <text>a long-chain fatty acid + ATP + CoA = a long-chain fatty acyl-CoA + AMP + diphosphate</text>
        <dbReference type="Rhea" id="RHEA:15421"/>
        <dbReference type="ChEBI" id="CHEBI:30616"/>
        <dbReference type="ChEBI" id="CHEBI:33019"/>
        <dbReference type="ChEBI" id="CHEBI:57287"/>
        <dbReference type="ChEBI" id="CHEBI:57560"/>
        <dbReference type="ChEBI" id="CHEBI:83139"/>
        <dbReference type="ChEBI" id="CHEBI:456215"/>
        <dbReference type="EC" id="6.2.1.3"/>
    </reaction>
    <physiologicalReaction direction="left-to-right" evidence="4">
        <dbReference type="Rhea" id="RHEA:15422"/>
    </physiologicalReaction>
</comment>
<evidence type="ECO:0000256" key="3">
    <source>
        <dbReference type="ARBA" id="ARBA00023098"/>
    </source>
</evidence>
<dbReference type="Pfam" id="PF23562">
    <property type="entry name" value="AMP-binding_C_3"/>
    <property type="match status" value="1"/>
</dbReference>
<dbReference type="Gene3D" id="3.40.50.12780">
    <property type="entry name" value="N-terminal domain of ligase-like"/>
    <property type="match status" value="1"/>
</dbReference>
<dbReference type="HOGENOM" id="CLU_000022_45_5_7"/>
<dbReference type="GO" id="GO:0004467">
    <property type="term" value="F:long-chain fatty acid-CoA ligase activity"/>
    <property type="evidence" value="ECO:0007669"/>
    <property type="project" value="UniProtKB-EC"/>
</dbReference>
<keyword evidence="1" id="KW-0436">Ligase</keyword>
<evidence type="ECO:0000256" key="1">
    <source>
        <dbReference type="ARBA" id="ARBA00022598"/>
    </source>
</evidence>
<keyword evidence="2" id="KW-0276">Fatty acid metabolism</keyword>
<dbReference type="Proteomes" id="UP000019141">
    <property type="component" value="Unassembled WGS sequence"/>
</dbReference>